<protein>
    <submittedName>
        <fullName evidence="9">High-affinity K+ transporter 1, putative</fullName>
    </submittedName>
</protein>
<keyword evidence="7 8" id="KW-0472">Membrane</keyword>
<feature type="transmembrane region" description="Helical" evidence="8">
    <location>
        <begin position="253"/>
        <end position="275"/>
    </location>
</feature>
<dbReference type="GO" id="GO:0016020">
    <property type="term" value="C:membrane"/>
    <property type="evidence" value="ECO:0007669"/>
    <property type="project" value="UniProtKB-SubCell"/>
</dbReference>
<dbReference type="InParanoid" id="A0A061F424"/>
<evidence type="ECO:0000313" key="9">
    <source>
        <dbReference type="EMBL" id="EOY09264.1"/>
    </source>
</evidence>
<evidence type="ECO:0000256" key="8">
    <source>
        <dbReference type="SAM" id="Phobius"/>
    </source>
</evidence>
<accession>A0A061F424</accession>
<reference evidence="9 10" key="1">
    <citation type="journal article" date="2013" name="Genome Biol.">
        <title>The genome sequence of the most widely cultivated cacao type and its use to identify candidate genes regulating pod color.</title>
        <authorList>
            <person name="Motamayor J.C."/>
            <person name="Mockaitis K."/>
            <person name="Schmutz J."/>
            <person name="Haiminen N."/>
            <person name="Iii D.L."/>
            <person name="Cornejo O."/>
            <person name="Findley S.D."/>
            <person name="Zheng P."/>
            <person name="Utro F."/>
            <person name="Royaert S."/>
            <person name="Saski C."/>
            <person name="Jenkins J."/>
            <person name="Podicheti R."/>
            <person name="Zhao M."/>
            <person name="Scheffler B.E."/>
            <person name="Stack J.C."/>
            <person name="Feltus F.A."/>
            <person name="Mustiga G.M."/>
            <person name="Amores F."/>
            <person name="Phillips W."/>
            <person name="Marelli J.P."/>
            <person name="May G.D."/>
            <person name="Shapiro H."/>
            <person name="Ma J."/>
            <person name="Bustamante C.D."/>
            <person name="Schnell R.J."/>
            <person name="Main D."/>
            <person name="Gilbert D."/>
            <person name="Parida L."/>
            <person name="Kuhn D.N."/>
        </authorList>
    </citation>
    <scope>NUCLEOTIDE SEQUENCE [LARGE SCALE GENOMIC DNA]</scope>
    <source>
        <strain evidence="10">cv. Matina 1-6</strain>
    </source>
</reference>
<evidence type="ECO:0000313" key="10">
    <source>
        <dbReference type="Proteomes" id="UP000026915"/>
    </source>
</evidence>
<keyword evidence="5 8" id="KW-1133">Transmembrane helix</keyword>
<dbReference type="Gramene" id="EOY09264">
    <property type="protein sequence ID" value="EOY09264"/>
    <property type="gene ID" value="TCM_024683"/>
</dbReference>
<dbReference type="OMA" id="CAMEWNS"/>
<feature type="transmembrane region" description="Helical" evidence="8">
    <location>
        <begin position="194"/>
        <end position="216"/>
    </location>
</feature>
<evidence type="ECO:0000256" key="7">
    <source>
        <dbReference type="ARBA" id="ARBA00023136"/>
    </source>
</evidence>
<evidence type="ECO:0000256" key="1">
    <source>
        <dbReference type="ARBA" id="ARBA00004141"/>
    </source>
</evidence>
<dbReference type="PANTHER" id="PTHR31064:SF38">
    <property type="entry name" value="CATION TRANSPORTER HKT1_4-RELATED"/>
    <property type="match status" value="1"/>
</dbReference>
<keyword evidence="6" id="KW-0406">Ion transport</keyword>
<dbReference type="InterPro" id="IPR003445">
    <property type="entry name" value="Cat_transpt"/>
</dbReference>
<dbReference type="Proteomes" id="UP000026915">
    <property type="component" value="Chromosome 5"/>
</dbReference>
<gene>
    <name evidence="9" type="ORF">TCM_024683</name>
</gene>
<comment type="subcellular location">
    <subcellularLocation>
        <location evidence="1">Membrane</location>
        <topology evidence="1">Multi-pass membrane protein</topology>
    </subcellularLocation>
</comment>
<evidence type="ECO:0000256" key="2">
    <source>
        <dbReference type="ARBA" id="ARBA00010864"/>
    </source>
</evidence>
<evidence type="ECO:0000256" key="3">
    <source>
        <dbReference type="ARBA" id="ARBA00022448"/>
    </source>
</evidence>
<dbReference type="InterPro" id="IPR051143">
    <property type="entry name" value="TrkH_K-transport"/>
</dbReference>
<dbReference type="Pfam" id="PF02386">
    <property type="entry name" value="TrkH"/>
    <property type="match status" value="1"/>
</dbReference>
<evidence type="ECO:0000256" key="4">
    <source>
        <dbReference type="ARBA" id="ARBA00022692"/>
    </source>
</evidence>
<dbReference type="GO" id="GO:0008324">
    <property type="term" value="F:monoatomic cation transmembrane transporter activity"/>
    <property type="evidence" value="ECO:0007669"/>
    <property type="project" value="InterPro"/>
</dbReference>
<keyword evidence="3" id="KW-0813">Transport</keyword>
<comment type="similarity">
    <text evidence="2">Belongs to the TrkH potassium transport family. HKT (TC 2.A.38.3) subfamily.</text>
</comment>
<feature type="transmembrane region" description="Helical" evidence="8">
    <location>
        <begin position="135"/>
        <end position="162"/>
    </location>
</feature>
<evidence type="ECO:0000256" key="6">
    <source>
        <dbReference type="ARBA" id="ARBA00023065"/>
    </source>
</evidence>
<dbReference type="STRING" id="3641.A0A061F424"/>
<dbReference type="eggNOG" id="KOG1341">
    <property type="taxonomic scope" value="Eukaryota"/>
</dbReference>
<feature type="transmembrane region" description="Helical" evidence="8">
    <location>
        <begin position="101"/>
        <end position="123"/>
    </location>
</feature>
<sequence length="278" mass="30937">MSTVEMEIFSNPQLIVMTIVMFVGGEVFTSVAGHFMSNSKPKQRRAGENVASLRSDSSFNPKNIVISGIESRVIMNPKPGNRQAEEQTQPSAKDILKRKGLNLFTFSLFTTVSTFSNCGFVPTNENMLVFAKNSGLLLILIPQVLQGNSLFPACLRFSIWVLGKVVRKVEYSNYLLKNTRAIGYHHLLPNRRSCYLVFTVFGFTAAQLIFFCAMEWNSEALIGLDPYEKIIGLFFQSVNTRHTGETIVDLSTISAAILVILIVMMSVSLSLSLSFHMA</sequence>
<dbReference type="EMBL" id="CM001883">
    <property type="protein sequence ID" value="EOY09264.1"/>
    <property type="molecule type" value="Genomic_DNA"/>
</dbReference>
<proteinExistence type="inferred from homology"/>
<dbReference type="HOGENOM" id="CLU_008384_0_1_1"/>
<feature type="transmembrane region" description="Helical" evidence="8">
    <location>
        <begin position="14"/>
        <end position="35"/>
    </location>
</feature>
<dbReference type="PANTHER" id="PTHR31064">
    <property type="entry name" value="POTASSIUM TRANSPORT PROTEIN DDB_G0292412-RELATED"/>
    <property type="match status" value="1"/>
</dbReference>
<keyword evidence="4 8" id="KW-0812">Transmembrane</keyword>
<evidence type="ECO:0000256" key="5">
    <source>
        <dbReference type="ARBA" id="ARBA00022989"/>
    </source>
</evidence>
<dbReference type="GO" id="GO:0030001">
    <property type="term" value="P:metal ion transport"/>
    <property type="evidence" value="ECO:0007669"/>
    <property type="project" value="UniProtKB-ARBA"/>
</dbReference>
<organism evidence="9 10">
    <name type="scientific">Theobroma cacao</name>
    <name type="common">Cacao</name>
    <name type="synonym">Cocoa</name>
    <dbReference type="NCBI Taxonomy" id="3641"/>
    <lineage>
        <taxon>Eukaryota</taxon>
        <taxon>Viridiplantae</taxon>
        <taxon>Streptophyta</taxon>
        <taxon>Embryophyta</taxon>
        <taxon>Tracheophyta</taxon>
        <taxon>Spermatophyta</taxon>
        <taxon>Magnoliopsida</taxon>
        <taxon>eudicotyledons</taxon>
        <taxon>Gunneridae</taxon>
        <taxon>Pentapetalae</taxon>
        <taxon>rosids</taxon>
        <taxon>malvids</taxon>
        <taxon>Malvales</taxon>
        <taxon>Malvaceae</taxon>
        <taxon>Byttnerioideae</taxon>
        <taxon>Theobroma</taxon>
    </lineage>
</organism>
<name>A0A061F424_THECC</name>
<keyword evidence="10" id="KW-1185">Reference proteome</keyword>
<dbReference type="AlphaFoldDB" id="A0A061F424"/>